<name>A0AA88RP19_9ASTE</name>
<reference evidence="3" key="1">
    <citation type="submission" date="2022-12" db="EMBL/GenBank/DDBJ databases">
        <title>Draft genome assemblies for two species of Escallonia (Escalloniales).</title>
        <authorList>
            <person name="Chanderbali A."/>
            <person name="Dervinis C."/>
            <person name="Anghel I."/>
            <person name="Soltis D."/>
            <person name="Soltis P."/>
            <person name="Zapata F."/>
        </authorList>
    </citation>
    <scope>NUCLEOTIDE SEQUENCE</scope>
    <source>
        <strain evidence="3">UCBG92.1500</strain>
        <tissue evidence="3">Leaf</tissue>
    </source>
</reference>
<comment type="caution">
    <text evidence="3">The sequence shown here is derived from an EMBL/GenBank/DDBJ whole genome shotgun (WGS) entry which is preliminary data.</text>
</comment>
<keyword evidence="4" id="KW-1185">Reference proteome</keyword>
<dbReference type="FunFam" id="1.25.40.10:FF:000242">
    <property type="entry name" value="Pentatricopeptide repeat-containing protein"/>
    <property type="match status" value="1"/>
</dbReference>
<dbReference type="Pfam" id="PF01535">
    <property type="entry name" value="PPR"/>
    <property type="match status" value="5"/>
</dbReference>
<evidence type="ECO:0000256" key="1">
    <source>
        <dbReference type="ARBA" id="ARBA00022737"/>
    </source>
</evidence>
<dbReference type="Gene3D" id="1.25.40.10">
    <property type="entry name" value="Tetratricopeptide repeat domain"/>
    <property type="match status" value="3"/>
</dbReference>
<evidence type="ECO:0000313" key="4">
    <source>
        <dbReference type="Proteomes" id="UP001187471"/>
    </source>
</evidence>
<accession>A0AA88RP19</accession>
<keyword evidence="1" id="KW-0677">Repeat</keyword>
<dbReference type="InterPro" id="IPR011990">
    <property type="entry name" value="TPR-like_helical_dom_sf"/>
</dbReference>
<feature type="repeat" description="PPR" evidence="2">
    <location>
        <begin position="148"/>
        <end position="178"/>
    </location>
</feature>
<proteinExistence type="predicted"/>
<evidence type="ECO:0000313" key="3">
    <source>
        <dbReference type="EMBL" id="KAK2988658.1"/>
    </source>
</evidence>
<dbReference type="Pfam" id="PF13041">
    <property type="entry name" value="PPR_2"/>
    <property type="match status" value="1"/>
</dbReference>
<dbReference type="NCBIfam" id="TIGR00756">
    <property type="entry name" value="PPR"/>
    <property type="match status" value="3"/>
</dbReference>
<dbReference type="EMBL" id="JAVXUO010000834">
    <property type="protein sequence ID" value="KAK2988658.1"/>
    <property type="molecule type" value="Genomic_DNA"/>
</dbReference>
<dbReference type="InterPro" id="IPR002885">
    <property type="entry name" value="PPR_rpt"/>
</dbReference>
<dbReference type="AlphaFoldDB" id="A0AA88RP19"/>
<dbReference type="PANTHER" id="PTHR47926">
    <property type="entry name" value="PENTATRICOPEPTIDE REPEAT-CONTAINING PROTEIN"/>
    <property type="match status" value="1"/>
</dbReference>
<feature type="repeat" description="PPR" evidence="2">
    <location>
        <begin position="179"/>
        <end position="209"/>
    </location>
</feature>
<sequence>MRHSPENLLQLLQRLLKQSNRVKQIHSILITNNHLPFNPSTSSKLKWMSTLLYNALIRAYLSLGQPHTTLVLFTYMLAHQTPPNNLTFPPLVKAASSLPFLAKPLHTHVIKRGVYDDPYILTSFVCMYSQLGDLLYARKVFDEVSERCVVSCNAMLDAYGKNGDMGSAIFLFGRMLERDIYSWTSIISGYGRNGCFGEAIQFFRMMIVHEDVRQGRVRPNEATFVSVLASCANLHGRGGLCQGKQIHAYIVKNESELSVFMGTALIALYGKLGCLGYAMEVFNKMVLKEVCAWNALISTLALNGEEKEALDMFEKMKVAGLRPNGVTFVAVLASCARSKLVELGLELFQSMSHVFGVVPRMEHYGCVVDLLGRAGLLAEANEFIKKMPLEPDGSVLGALLGACKVHGAIEMGNEVARRLLHMQPRHCGQYVLLWGIYAGAERWDHATALRKTMIDAGIKKIPAFKDELAMRKLKKLSIEAPFEDSVFNSKFVAEVYAEAFEKQGEK</sequence>
<protein>
    <recommendedName>
        <fullName evidence="5">Pentatricopeptide repeat-containing protein</fullName>
    </recommendedName>
</protein>
<evidence type="ECO:0000256" key="2">
    <source>
        <dbReference type="PROSITE-ProRule" id="PRU00708"/>
    </source>
</evidence>
<evidence type="ECO:0008006" key="5">
    <source>
        <dbReference type="Google" id="ProtNLM"/>
    </source>
</evidence>
<dbReference type="PROSITE" id="PS51375">
    <property type="entry name" value="PPR"/>
    <property type="match status" value="4"/>
</dbReference>
<dbReference type="PANTHER" id="PTHR47926:SF348">
    <property type="entry name" value="PENTATRICOPEPTIDE REPEAT-CONTAINING PROTEIN"/>
    <property type="match status" value="1"/>
</dbReference>
<dbReference type="GO" id="GO:0009451">
    <property type="term" value="P:RNA modification"/>
    <property type="evidence" value="ECO:0007669"/>
    <property type="project" value="InterPro"/>
</dbReference>
<dbReference type="Pfam" id="PF20431">
    <property type="entry name" value="E_motif"/>
    <property type="match status" value="1"/>
</dbReference>
<dbReference type="InterPro" id="IPR046848">
    <property type="entry name" value="E_motif"/>
</dbReference>
<gene>
    <name evidence="3" type="ORF">RJ640_026085</name>
</gene>
<dbReference type="GO" id="GO:0003723">
    <property type="term" value="F:RNA binding"/>
    <property type="evidence" value="ECO:0007669"/>
    <property type="project" value="InterPro"/>
</dbReference>
<feature type="repeat" description="PPR" evidence="2">
    <location>
        <begin position="49"/>
        <end position="83"/>
    </location>
</feature>
<dbReference type="InterPro" id="IPR046960">
    <property type="entry name" value="PPR_At4g14850-like_plant"/>
</dbReference>
<feature type="repeat" description="PPR" evidence="2">
    <location>
        <begin position="289"/>
        <end position="323"/>
    </location>
</feature>
<dbReference type="Proteomes" id="UP001187471">
    <property type="component" value="Unassembled WGS sequence"/>
</dbReference>
<organism evidence="3 4">
    <name type="scientific">Escallonia rubra</name>
    <dbReference type="NCBI Taxonomy" id="112253"/>
    <lineage>
        <taxon>Eukaryota</taxon>
        <taxon>Viridiplantae</taxon>
        <taxon>Streptophyta</taxon>
        <taxon>Embryophyta</taxon>
        <taxon>Tracheophyta</taxon>
        <taxon>Spermatophyta</taxon>
        <taxon>Magnoliopsida</taxon>
        <taxon>eudicotyledons</taxon>
        <taxon>Gunneridae</taxon>
        <taxon>Pentapetalae</taxon>
        <taxon>asterids</taxon>
        <taxon>campanulids</taxon>
        <taxon>Escalloniales</taxon>
        <taxon>Escalloniaceae</taxon>
        <taxon>Escallonia</taxon>
    </lineage>
</organism>